<accession>A0A8S5UM13</accession>
<dbReference type="InterPro" id="IPR036214">
    <property type="entry name" value="Gp11_sf"/>
</dbReference>
<organism evidence="1">
    <name type="scientific">Myoviridae sp. ctCo31</name>
    <dbReference type="NCBI Taxonomy" id="2825053"/>
    <lineage>
        <taxon>Viruses</taxon>
        <taxon>Duplodnaviria</taxon>
        <taxon>Heunggongvirae</taxon>
        <taxon>Uroviricota</taxon>
        <taxon>Caudoviricetes</taxon>
    </lineage>
</organism>
<name>A0A8S5UM13_9CAUD</name>
<evidence type="ECO:0000313" key="1">
    <source>
        <dbReference type="EMBL" id="DAF95450.1"/>
    </source>
</evidence>
<dbReference type="EMBL" id="BK016109">
    <property type="protein sequence ID" value="DAF95450.1"/>
    <property type="molecule type" value="Genomic_DNA"/>
</dbReference>
<proteinExistence type="predicted"/>
<sequence length="72" mass="8100">MYRPTGTTDVLDVTYIDRNYHEPIEINDQVLGINITGSVVTHPQTGYGTWDKVAVNNTLVPGLNLSIWRRIS</sequence>
<reference evidence="1" key="1">
    <citation type="journal article" date="2021" name="Proc. Natl. Acad. Sci. U.S.A.">
        <title>A Catalog of Tens of Thousands of Viruses from Human Metagenomes Reveals Hidden Associations with Chronic Diseases.</title>
        <authorList>
            <person name="Tisza M.J."/>
            <person name="Buck C.B."/>
        </authorList>
    </citation>
    <scope>NUCLEOTIDE SEQUENCE</scope>
    <source>
        <strain evidence="1">CtCo31</strain>
    </source>
</reference>
<dbReference type="SUPFAM" id="SSF56558">
    <property type="entry name" value="Baseplate structural protein gp11"/>
    <property type="match status" value="1"/>
</dbReference>
<protein>
    <submittedName>
        <fullName evidence="1">Baseplate wedge protein</fullName>
    </submittedName>
</protein>